<gene>
    <name evidence="5" type="ORF">M8044_000279</name>
</gene>
<keyword evidence="6" id="KW-1185">Reference proteome</keyword>
<keyword evidence="2" id="KW-0813">Transport</keyword>
<evidence type="ECO:0000256" key="2">
    <source>
        <dbReference type="ARBA" id="ARBA00022448"/>
    </source>
</evidence>
<feature type="domain" description="Solute-binding protein family 5" evidence="4">
    <location>
        <begin position="14"/>
        <end position="361"/>
    </location>
</feature>
<dbReference type="InterPro" id="IPR000914">
    <property type="entry name" value="SBP_5_dom"/>
</dbReference>
<evidence type="ECO:0000313" key="5">
    <source>
        <dbReference type="EMBL" id="MDC9032058.1"/>
    </source>
</evidence>
<dbReference type="InterPro" id="IPR030678">
    <property type="entry name" value="Peptide/Ni-bd"/>
</dbReference>
<dbReference type="RefSeq" id="WP_273585273.1">
    <property type="nucleotide sequence ID" value="NZ_JANHJP010000004.1"/>
</dbReference>
<evidence type="ECO:0000256" key="3">
    <source>
        <dbReference type="ARBA" id="ARBA00022729"/>
    </source>
</evidence>
<comment type="caution">
    <text evidence="5">The sequence shown here is derived from an EMBL/GenBank/DDBJ whole genome shotgun (WGS) entry which is preliminary data.</text>
</comment>
<accession>A0ABT5LBR8</accession>
<proteinExistence type="inferred from homology"/>
<dbReference type="InterPro" id="IPR039424">
    <property type="entry name" value="SBP_5"/>
</dbReference>
<reference evidence="5 6" key="1">
    <citation type="journal article" date="2023" name="Plant">
        <title>Draft Genome Sequence Resource of CBPPT1, a 'Candidatus Phytoplasma trifolii'-Related Strain Associated with Potato Purple Top Disease in the Columbia Basin, U.S.A.</title>
        <authorList>
            <person name="Wei W."/>
            <person name="Shao J."/>
            <person name="Bottner-Parker K.D."/>
            <person name="Zhao Y."/>
        </authorList>
    </citation>
    <scope>NUCLEOTIDE SEQUENCE [LARGE SCALE GENOMIC DNA]</scope>
    <source>
        <strain evidence="5 6">CBPPT1</strain>
    </source>
</reference>
<dbReference type="PANTHER" id="PTHR30290:SF9">
    <property type="entry name" value="OLIGOPEPTIDE-BINDING PROTEIN APPA"/>
    <property type="match status" value="1"/>
</dbReference>
<evidence type="ECO:0000256" key="1">
    <source>
        <dbReference type="ARBA" id="ARBA00005695"/>
    </source>
</evidence>
<sequence length="446" mass="52945">MHSKFFIRDEKTNEYIPQLLKKMPSKDKKILTCELKDDVFFHNNEKITIEDVVYTFERAHQNQHKEYKKIEKITKINDKEFTLELKDDNECWQDPFIQFIRIISKKEMKKNPDNGYRIGSGAYKLKKYLPNELLELEPFEKYDSKKDRKNIKFKISGEDDTLIQELENQDIHAILDFKTEKIKDLKKNIENKQFNNIKILENHEASHRYIYFNKRKTKPKVRKIIAKSLDIEKLINDLNLQDRIANTALHNNLIGYDPKINYHENLLTREQARIEVNELSKEDKKLCIPLSEKNAIIDRKIIGELNNIGFEVETVADEFNTITTKATQDDSPYNLIFLGESFETKFGHKYFEDYFLTSANNNNFIGIDETDKPKLEDKINEAKRQTNNINEYKKLLSEIETYLNENHYLLPLTTNKSYVIMNKKIKKGFETNIFGSYYNMDSIEIE</sequence>
<name>A0ABT5LBR8_9MOLU</name>
<organism evidence="5 6">
    <name type="scientific">Columbia Basin potato purple top phytoplasma</name>
    <dbReference type="NCBI Taxonomy" id="307134"/>
    <lineage>
        <taxon>Bacteria</taxon>
        <taxon>Bacillati</taxon>
        <taxon>Mycoplasmatota</taxon>
        <taxon>Mollicutes</taxon>
        <taxon>Acholeplasmatales</taxon>
        <taxon>Acholeplasmataceae</taxon>
        <taxon>Candidatus Phytoplasma</taxon>
        <taxon>16SrVI (Clover proliferation group)</taxon>
    </lineage>
</organism>
<dbReference type="EMBL" id="JANHJP010000004">
    <property type="protein sequence ID" value="MDC9032058.1"/>
    <property type="molecule type" value="Genomic_DNA"/>
</dbReference>
<dbReference type="PANTHER" id="PTHR30290">
    <property type="entry name" value="PERIPLASMIC BINDING COMPONENT OF ABC TRANSPORTER"/>
    <property type="match status" value="1"/>
</dbReference>
<dbReference type="PIRSF" id="PIRSF002741">
    <property type="entry name" value="MppA"/>
    <property type="match status" value="1"/>
</dbReference>
<keyword evidence="3" id="KW-0732">Signal</keyword>
<comment type="similarity">
    <text evidence="1">Belongs to the bacterial solute-binding protein 5 family.</text>
</comment>
<protein>
    <submittedName>
        <fullName evidence="5">ABC transporter substrate-binding protein</fullName>
    </submittedName>
</protein>
<dbReference type="Pfam" id="PF00496">
    <property type="entry name" value="SBP_bac_5"/>
    <property type="match status" value="1"/>
</dbReference>
<evidence type="ECO:0000313" key="6">
    <source>
        <dbReference type="Proteomes" id="UP001221763"/>
    </source>
</evidence>
<dbReference type="Gene3D" id="3.10.105.10">
    <property type="entry name" value="Dipeptide-binding Protein, Domain 3"/>
    <property type="match status" value="1"/>
</dbReference>
<dbReference type="CDD" id="cd00995">
    <property type="entry name" value="PBP2_NikA_DppA_OppA_like"/>
    <property type="match status" value="1"/>
</dbReference>
<dbReference type="Proteomes" id="UP001221763">
    <property type="component" value="Unassembled WGS sequence"/>
</dbReference>
<dbReference type="SUPFAM" id="SSF53850">
    <property type="entry name" value="Periplasmic binding protein-like II"/>
    <property type="match status" value="1"/>
</dbReference>
<dbReference type="Gene3D" id="3.40.190.10">
    <property type="entry name" value="Periplasmic binding protein-like II"/>
    <property type="match status" value="1"/>
</dbReference>
<evidence type="ECO:0000259" key="4">
    <source>
        <dbReference type="Pfam" id="PF00496"/>
    </source>
</evidence>